<dbReference type="SMART" id="SM01420">
    <property type="entry name" value="TRP_2"/>
    <property type="match status" value="1"/>
</dbReference>
<feature type="transmembrane region" description="Helical" evidence="12">
    <location>
        <begin position="310"/>
        <end position="333"/>
    </location>
</feature>
<feature type="domain" description="Transient receptor ion channel" evidence="13">
    <location>
        <begin position="174"/>
        <end position="224"/>
    </location>
</feature>
<dbReference type="GO" id="GO:0070679">
    <property type="term" value="F:inositol 1,4,5 trisphosphate binding"/>
    <property type="evidence" value="ECO:0007669"/>
    <property type="project" value="TreeGrafter"/>
</dbReference>
<dbReference type="GO" id="GO:0051480">
    <property type="term" value="P:regulation of cytosolic calcium ion concentration"/>
    <property type="evidence" value="ECO:0007669"/>
    <property type="project" value="TreeGrafter"/>
</dbReference>
<evidence type="ECO:0000256" key="4">
    <source>
        <dbReference type="ARBA" id="ARBA00022737"/>
    </source>
</evidence>
<organism evidence="14 15">
    <name type="scientific">Branchiostoma belcheri</name>
    <name type="common">Amphioxus</name>
    <dbReference type="NCBI Taxonomy" id="7741"/>
    <lineage>
        <taxon>Eukaryota</taxon>
        <taxon>Metazoa</taxon>
        <taxon>Chordata</taxon>
        <taxon>Cephalochordata</taxon>
        <taxon>Leptocardii</taxon>
        <taxon>Amphioxiformes</taxon>
        <taxon>Branchiostomatidae</taxon>
        <taxon>Branchiostoma</taxon>
    </lineage>
</organism>
<comment type="subcellular location">
    <subcellularLocation>
        <location evidence="1">Membrane</location>
        <topology evidence="1">Multi-pass membrane protein</topology>
    </subcellularLocation>
</comment>
<accession>A0A6P4ZUP4</accession>
<feature type="transmembrane region" description="Helical" evidence="12">
    <location>
        <begin position="411"/>
        <end position="431"/>
    </location>
</feature>
<dbReference type="PROSITE" id="PS50297">
    <property type="entry name" value="ANK_REP_REGION"/>
    <property type="match status" value="2"/>
</dbReference>
<dbReference type="GeneID" id="109476747"/>
<dbReference type="InterPro" id="IPR005821">
    <property type="entry name" value="Ion_trans_dom"/>
</dbReference>
<evidence type="ECO:0000256" key="2">
    <source>
        <dbReference type="ARBA" id="ARBA00022448"/>
    </source>
</evidence>
<dbReference type="GO" id="GO:0015279">
    <property type="term" value="F:store-operated calcium channel activity"/>
    <property type="evidence" value="ECO:0007669"/>
    <property type="project" value="TreeGrafter"/>
</dbReference>
<dbReference type="PRINTS" id="PR01097">
    <property type="entry name" value="TRNSRECEPTRP"/>
</dbReference>
<feature type="transmembrane region" description="Helical" evidence="12">
    <location>
        <begin position="443"/>
        <end position="462"/>
    </location>
</feature>
<dbReference type="InterPro" id="IPR002153">
    <property type="entry name" value="TRPC_channel"/>
</dbReference>
<dbReference type="GO" id="GO:0034703">
    <property type="term" value="C:cation channel complex"/>
    <property type="evidence" value="ECO:0007669"/>
    <property type="project" value="TreeGrafter"/>
</dbReference>
<evidence type="ECO:0000256" key="11">
    <source>
        <dbReference type="PROSITE-ProRule" id="PRU00023"/>
    </source>
</evidence>
<dbReference type="Pfam" id="PF08344">
    <property type="entry name" value="TRP_2"/>
    <property type="match status" value="1"/>
</dbReference>
<evidence type="ECO:0000256" key="1">
    <source>
        <dbReference type="ARBA" id="ARBA00004141"/>
    </source>
</evidence>
<feature type="transmembrane region" description="Helical" evidence="12">
    <location>
        <begin position="345"/>
        <end position="367"/>
    </location>
</feature>
<dbReference type="InterPro" id="IPR036770">
    <property type="entry name" value="Ankyrin_rpt-contain_sf"/>
</dbReference>
<evidence type="ECO:0000313" key="15">
    <source>
        <dbReference type="RefSeq" id="XP_019633316.1"/>
    </source>
</evidence>
<reference evidence="15" key="1">
    <citation type="submission" date="2025-08" db="UniProtKB">
        <authorList>
            <consortium name="RefSeq"/>
        </authorList>
    </citation>
    <scope>IDENTIFICATION</scope>
    <source>
        <tissue evidence="15">Gonad</tissue>
    </source>
</reference>
<feature type="transmembrane region" description="Helical" evidence="12">
    <location>
        <begin position="590"/>
        <end position="612"/>
    </location>
</feature>
<dbReference type="PANTHER" id="PTHR10117:SF54">
    <property type="entry name" value="TRANSIENT RECEPTOR POTENTIAL-GAMMA PROTEIN"/>
    <property type="match status" value="1"/>
</dbReference>
<evidence type="ECO:0000256" key="8">
    <source>
        <dbReference type="ARBA" id="ARBA00023136"/>
    </source>
</evidence>
<keyword evidence="4" id="KW-0677">Repeat</keyword>
<name>A0A6P4ZUP4_BRABE</name>
<evidence type="ECO:0000256" key="10">
    <source>
        <dbReference type="ARBA" id="ARBA00036634"/>
    </source>
</evidence>
<comment type="catalytic activity">
    <reaction evidence="10">
        <text>Ca(2+)(in) = Ca(2+)(out)</text>
        <dbReference type="Rhea" id="RHEA:29671"/>
        <dbReference type="ChEBI" id="CHEBI:29108"/>
    </reaction>
</comment>
<dbReference type="RefSeq" id="XP_019633316.1">
    <property type="nucleotide sequence ID" value="XM_019777757.1"/>
</dbReference>
<dbReference type="KEGG" id="bbel:109476747"/>
<feature type="repeat" description="ANK" evidence="11">
    <location>
        <begin position="69"/>
        <end position="96"/>
    </location>
</feature>
<dbReference type="GO" id="GO:0005886">
    <property type="term" value="C:plasma membrane"/>
    <property type="evidence" value="ECO:0007669"/>
    <property type="project" value="TreeGrafter"/>
</dbReference>
<dbReference type="AlphaFoldDB" id="A0A6P4ZUP4"/>
<evidence type="ECO:0000256" key="5">
    <source>
        <dbReference type="ARBA" id="ARBA00022989"/>
    </source>
</evidence>
<feature type="repeat" description="ANK" evidence="11">
    <location>
        <begin position="140"/>
        <end position="162"/>
    </location>
</feature>
<dbReference type="Gene3D" id="1.10.287.70">
    <property type="match status" value="1"/>
</dbReference>
<evidence type="ECO:0000256" key="9">
    <source>
        <dbReference type="ARBA" id="ARBA00023303"/>
    </source>
</evidence>
<keyword evidence="5 12" id="KW-1133">Transmembrane helix</keyword>
<dbReference type="SMART" id="SM00248">
    <property type="entry name" value="ANK"/>
    <property type="match status" value="2"/>
</dbReference>
<keyword evidence="7" id="KW-0406">Ion transport</keyword>
<proteinExistence type="predicted"/>
<dbReference type="Pfam" id="PF00520">
    <property type="entry name" value="Ion_trans"/>
    <property type="match status" value="1"/>
</dbReference>
<keyword evidence="6 11" id="KW-0040">ANK repeat</keyword>
<dbReference type="InterPro" id="IPR013555">
    <property type="entry name" value="TRP_dom"/>
</dbReference>
<evidence type="ECO:0000259" key="13">
    <source>
        <dbReference type="SMART" id="SM01420"/>
    </source>
</evidence>
<dbReference type="InterPro" id="IPR002110">
    <property type="entry name" value="Ankyrin_rpt"/>
</dbReference>
<feature type="transmembrane region" description="Helical" evidence="12">
    <location>
        <begin position="373"/>
        <end position="391"/>
    </location>
</feature>
<gene>
    <name evidence="15" type="primary">LOC109476747</name>
</gene>
<keyword evidence="8 12" id="KW-0472">Membrane</keyword>
<keyword evidence="2" id="KW-0813">Transport</keyword>
<evidence type="ECO:0000256" key="12">
    <source>
        <dbReference type="SAM" id="Phobius"/>
    </source>
</evidence>
<keyword evidence="14" id="KW-1185">Reference proteome</keyword>
<dbReference type="OrthoDB" id="10026185at2759"/>
<sequence length="717" mass="82069">MDSHRSQDEERQIEEVVFFVADGSFLEDDSQLRRRFLCLVKEGDFVGVEEMVKKDLRDVSLIVNCRDARGRSAVELATIRGDQKMVETLLKHGADVGDSLLYAVDLEKEDVVTTLLSHTPTESREYSTEKDTTKESLFPSHVTPLHLAAHRNNYSLLKLLLEGEFPRLSIGYISGSTDPRVVLDYYRAVTSPSYILLTSQDPFQTAIKVKKELNKVTSCLETGRKELQELSDRLEEFAAELISFARCREEVMTVLNAGDNMDDIRGVRMRQLQKAIEVGHKKFVAHDKCQELLNLQFYRPHHSLLFSPQWIKFLAIWLPTLLTPVLAILYMFLPKTRLGEDIASPFVKFSMKLWSWLLFLVVIILLNGDMEGAGAYVTIGIYYSLVLGMFWEEIKKIWTCSVDAWNKWDLLTLLCHMTAVGCFTGGLVSIQRDPSFLFFAGEWNPFFIGSYLLAIAVILSFARYTSMLMFSETIGPLLLSLYKMVGDIFKFIVVFAIIIMGFACALQRLYSSAKPDSDCLLKFYQALLQQREANNTDVKLTKDDFCYYGDFSHLHLTIFYLFWTLYGKFEFTDLDVTSPNAVQFPVVSTWLSRVLFVVYITTSIIIMLNMLIAMMSDSFALLQSDAEVEWRFARSREMLKYIPVGRTLPPPFNLIPTPKSVWACLTRVGLICRSQNTTKEDEIALKMALDKYKVTIGRLTTRYLLAYSLQRDQTMGN</sequence>
<evidence type="ECO:0000256" key="7">
    <source>
        <dbReference type="ARBA" id="ARBA00023065"/>
    </source>
</evidence>
<dbReference type="Gene3D" id="1.25.40.20">
    <property type="entry name" value="Ankyrin repeat-containing domain"/>
    <property type="match status" value="1"/>
</dbReference>
<keyword evidence="9" id="KW-0407">Ion channel</keyword>
<dbReference type="Pfam" id="PF00023">
    <property type="entry name" value="Ank"/>
    <property type="match status" value="1"/>
</dbReference>
<protein>
    <submittedName>
        <fullName evidence="15">Short transient receptor potential channel 5-like</fullName>
    </submittedName>
</protein>
<keyword evidence="3 12" id="KW-0812">Transmembrane</keyword>
<evidence type="ECO:0000256" key="6">
    <source>
        <dbReference type="ARBA" id="ARBA00023043"/>
    </source>
</evidence>
<dbReference type="PANTHER" id="PTHR10117">
    <property type="entry name" value="TRANSIENT RECEPTOR POTENTIAL CHANNEL"/>
    <property type="match status" value="1"/>
</dbReference>
<evidence type="ECO:0000256" key="3">
    <source>
        <dbReference type="ARBA" id="ARBA00022692"/>
    </source>
</evidence>
<evidence type="ECO:0000313" key="14">
    <source>
        <dbReference type="Proteomes" id="UP000515135"/>
    </source>
</evidence>
<dbReference type="SUPFAM" id="SSF48403">
    <property type="entry name" value="Ankyrin repeat"/>
    <property type="match status" value="1"/>
</dbReference>
<dbReference type="PROSITE" id="PS50088">
    <property type="entry name" value="ANK_REPEAT"/>
    <property type="match status" value="2"/>
</dbReference>
<feature type="transmembrane region" description="Helical" evidence="12">
    <location>
        <begin position="488"/>
        <end position="510"/>
    </location>
</feature>
<dbReference type="Proteomes" id="UP000515135">
    <property type="component" value="Unplaced"/>
</dbReference>